<dbReference type="GO" id="GO:0006307">
    <property type="term" value="P:DNA alkylation repair"/>
    <property type="evidence" value="ECO:0007669"/>
    <property type="project" value="InterPro"/>
</dbReference>
<name>A0AAV2FPQ3_9ROSI</name>
<dbReference type="InterPro" id="IPR009210">
    <property type="entry name" value="ASCC1"/>
</dbReference>
<evidence type="ECO:0000313" key="2">
    <source>
        <dbReference type="EMBL" id="CAL1400319.1"/>
    </source>
</evidence>
<accession>A0AAV2FPQ3</accession>
<dbReference type="Pfam" id="PF10469">
    <property type="entry name" value="AKAP7_NLS"/>
    <property type="match status" value="1"/>
</dbReference>
<feature type="domain" description="A-kinase anchor protein 7-like phosphoesterase" evidence="1">
    <location>
        <begin position="6"/>
        <end position="87"/>
    </location>
</feature>
<gene>
    <name evidence="2" type="ORF">LTRI10_LOCUS40455</name>
</gene>
<dbReference type="PANTHER" id="PTHR13360:SF1">
    <property type="entry name" value="ACTIVATING SIGNAL COINTEGRATOR 1 COMPLEX SUBUNIT 1"/>
    <property type="match status" value="1"/>
</dbReference>
<evidence type="ECO:0000313" key="3">
    <source>
        <dbReference type="Proteomes" id="UP001497516"/>
    </source>
</evidence>
<dbReference type="InterPro" id="IPR019510">
    <property type="entry name" value="AKAP7-like_phosphoesterase"/>
</dbReference>
<proteinExistence type="predicted"/>
<reference evidence="2 3" key="1">
    <citation type="submission" date="2024-04" db="EMBL/GenBank/DDBJ databases">
        <authorList>
            <person name="Fracassetti M."/>
        </authorList>
    </citation>
    <scope>NUCLEOTIDE SEQUENCE [LARGE SCALE GENOMIC DNA]</scope>
</reference>
<dbReference type="PANTHER" id="PTHR13360">
    <property type="entry name" value="ACTIVATING SIGNAL COINTEGRATOR 1 COMPLEX SUBUNIT 1"/>
    <property type="match status" value="1"/>
</dbReference>
<evidence type="ECO:0000259" key="1">
    <source>
        <dbReference type="Pfam" id="PF10469"/>
    </source>
</evidence>
<dbReference type="AlphaFoldDB" id="A0AAV2FPQ3"/>
<protein>
    <recommendedName>
        <fullName evidence="1">A-kinase anchor protein 7-like phosphoesterase domain-containing protein</fullName>
    </recommendedName>
</protein>
<dbReference type="GO" id="GO:0005634">
    <property type="term" value="C:nucleus"/>
    <property type="evidence" value="ECO:0007669"/>
    <property type="project" value="TreeGrafter"/>
</dbReference>
<keyword evidence="3" id="KW-1185">Reference proteome</keyword>
<organism evidence="2 3">
    <name type="scientific">Linum trigynum</name>
    <dbReference type="NCBI Taxonomy" id="586398"/>
    <lineage>
        <taxon>Eukaryota</taxon>
        <taxon>Viridiplantae</taxon>
        <taxon>Streptophyta</taxon>
        <taxon>Embryophyta</taxon>
        <taxon>Tracheophyta</taxon>
        <taxon>Spermatophyta</taxon>
        <taxon>Magnoliopsida</taxon>
        <taxon>eudicotyledons</taxon>
        <taxon>Gunneridae</taxon>
        <taxon>Pentapetalae</taxon>
        <taxon>rosids</taxon>
        <taxon>fabids</taxon>
        <taxon>Malpighiales</taxon>
        <taxon>Linaceae</taxon>
        <taxon>Linum</taxon>
    </lineage>
</organism>
<dbReference type="EMBL" id="OZ034820">
    <property type="protein sequence ID" value="CAL1400319.1"/>
    <property type="molecule type" value="Genomic_DNA"/>
</dbReference>
<sequence>MRGSLAKACVLYATIEECDTEGRLLRACQVIHEEYANAGLVLEKDAREQLKMHATTMNMRHKKGNQNMKMKINTFDARGIVEQFGAED</sequence>
<dbReference type="Gene3D" id="3.90.1140.10">
    <property type="entry name" value="Cyclic phosphodiesterase"/>
    <property type="match status" value="1"/>
</dbReference>
<dbReference type="Proteomes" id="UP001497516">
    <property type="component" value="Chromosome 7"/>
</dbReference>
<dbReference type="GO" id="GO:0006355">
    <property type="term" value="P:regulation of DNA-templated transcription"/>
    <property type="evidence" value="ECO:0007669"/>
    <property type="project" value="TreeGrafter"/>
</dbReference>